<evidence type="ECO:0000313" key="6">
    <source>
        <dbReference type="EMBL" id="WEK46345.1"/>
    </source>
</evidence>
<name>A0AAJ6BPG0_9SPHN</name>
<dbReference type="InterPro" id="IPR001647">
    <property type="entry name" value="HTH_TetR"/>
</dbReference>
<dbReference type="PRINTS" id="PR00455">
    <property type="entry name" value="HTHTETR"/>
</dbReference>
<evidence type="ECO:0000256" key="1">
    <source>
        <dbReference type="ARBA" id="ARBA00023015"/>
    </source>
</evidence>
<dbReference type="Proteomes" id="UP001218362">
    <property type="component" value="Chromosome"/>
</dbReference>
<dbReference type="Pfam" id="PF00440">
    <property type="entry name" value="TetR_N"/>
    <property type="match status" value="1"/>
</dbReference>
<dbReference type="KEGG" id="acob:P0Y56_15225"/>
<evidence type="ECO:0000256" key="3">
    <source>
        <dbReference type="ARBA" id="ARBA00023163"/>
    </source>
</evidence>
<reference evidence="6" key="1">
    <citation type="submission" date="2023-03" db="EMBL/GenBank/DDBJ databases">
        <title>Andean soil-derived lignocellulolytic bacterial consortium as a source of novel taxa and putative plastic-active enzymes.</title>
        <authorList>
            <person name="Diaz-Garcia L."/>
            <person name="Chuvochina M."/>
            <person name="Feuerriegel G."/>
            <person name="Bunk B."/>
            <person name="Sproer C."/>
            <person name="Streit W.R."/>
            <person name="Rodriguez L.M."/>
            <person name="Overmann J."/>
            <person name="Jimenez D.J."/>
        </authorList>
    </citation>
    <scope>NUCLEOTIDE SEQUENCE</scope>
    <source>
        <strain evidence="6">MAG 26</strain>
    </source>
</reference>
<sequence>MAKLNVDLARRAEIAAKRRSNTRARLLDAARSLFGREGGRVTRVEDICEAAGIARGTFYNYFPSFDTLQAALFEELSNRFDLAVHLAFEQMEGPAERTCAAIRFYLTHVVEDREWGWGMVNTGMGIGFFPVSVSERVAETIQEGIDAGDFTISNAIAGRDILLGAGLAAATTLLNSKAAPDHIASVASGVLQALGLPAVRARQLASEVIPELPYREGPTDDARQPGVAPL</sequence>
<dbReference type="SUPFAM" id="SSF46689">
    <property type="entry name" value="Homeodomain-like"/>
    <property type="match status" value="1"/>
</dbReference>
<evidence type="ECO:0000256" key="4">
    <source>
        <dbReference type="PROSITE-ProRule" id="PRU00335"/>
    </source>
</evidence>
<evidence type="ECO:0000256" key="2">
    <source>
        <dbReference type="ARBA" id="ARBA00023125"/>
    </source>
</evidence>
<dbReference type="Gene3D" id="1.10.357.10">
    <property type="entry name" value="Tetracycline Repressor, domain 2"/>
    <property type="match status" value="1"/>
</dbReference>
<dbReference type="EMBL" id="CP119316">
    <property type="protein sequence ID" value="WEK46345.1"/>
    <property type="molecule type" value="Genomic_DNA"/>
</dbReference>
<protein>
    <submittedName>
        <fullName evidence="6">TetR/AcrR family transcriptional regulator</fullName>
    </submittedName>
</protein>
<keyword evidence="2 4" id="KW-0238">DNA-binding</keyword>
<feature type="DNA-binding region" description="H-T-H motif" evidence="4">
    <location>
        <begin position="43"/>
        <end position="62"/>
    </location>
</feature>
<dbReference type="GO" id="GO:0000976">
    <property type="term" value="F:transcription cis-regulatory region binding"/>
    <property type="evidence" value="ECO:0007669"/>
    <property type="project" value="TreeGrafter"/>
</dbReference>
<dbReference type="PROSITE" id="PS50977">
    <property type="entry name" value="HTH_TETR_2"/>
    <property type="match status" value="1"/>
</dbReference>
<dbReference type="InterPro" id="IPR050109">
    <property type="entry name" value="HTH-type_TetR-like_transc_reg"/>
</dbReference>
<evidence type="ECO:0000259" key="5">
    <source>
        <dbReference type="PROSITE" id="PS50977"/>
    </source>
</evidence>
<keyword evidence="1" id="KW-0805">Transcription regulation</keyword>
<dbReference type="InterPro" id="IPR049513">
    <property type="entry name" value="TetR_C_40"/>
</dbReference>
<dbReference type="GO" id="GO:0003700">
    <property type="term" value="F:DNA-binding transcription factor activity"/>
    <property type="evidence" value="ECO:0007669"/>
    <property type="project" value="TreeGrafter"/>
</dbReference>
<dbReference type="Pfam" id="PF21306">
    <property type="entry name" value="TetR_C_40"/>
    <property type="match status" value="1"/>
</dbReference>
<keyword evidence="3" id="KW-0804">Transcription</keyword>
<organism evidence="6 7">
    <name type="scientific">Candidatus Andeanibacterium colombiense</name>
    <dbReference type="NCBI Taxonomy" id="3121345"/>
    <lineage>
        <taxon>Bacteria</taxon>
        <taxon>Pseudomonadati</taxon>
        <taxon>Pseudomonadota</taxon>
        <taxon>Alphaproteobacteria</taxon>
        <taxon>Sphingomonadales</taxon>
        <taxon>Sphingomonadaceae</taxon>
        <taxon>Candidatus Andeanibacterium</taxon>
    </lineage>
</organism>
<evidence type="ECO:0000313" key="7">
    <source>
        <dbReference type="Proteomes" id="UP001218362"/>
    </source>
</evidence>
<gene>
    <name evidence="6" type="ORF">P0Y56_15225</name>
</gene>
<accession>A0AAJ6BPG0</accession>
<feature type="domain" description="HTH tetR-type" evidence="5">
    <location>
        <begin position="20"/>
        <end position="80"/>
    </location>
</feature>
<dbReference type="PANTHER" id="PTHR30055">
    <property type="entry name" value="HTH-TYPE TRANSCRIPTIONAL REGULATOR RUTR"/>
    <property type="match status" value="1"/>
</dbReference>
<proteinExistence type="predicted"/>
<dbReference type="AlphaFoldDB" id="A0AAJ6BPG0"/>
<dbReference type="PANTHER" id="PTHR30055:SF234">
    <property type="entry name" value="HTH-TYPE TRANSCRIPTIONAL REGULATOR BETI"/>
    <property type="match status" value="1"/>
</dbReference>
<dbReference type="InterPro" id="IPR009057">
    <property type="entry name" value="Homeodomain-like_sf"/>
</dbReference>